<gene>
    <name evidence="2" type="ORF">NDU88_010057</name>
</gene>
<feature type="compositionally biased region" description="Basic and acidic residues" evidence="1">
    <location>
        <begin position="132"/>
        <end position="196"/>
    </location>
</feature>
<evidence type="ECO:0000313" key="3">
    <source>
        <dbReference type="Proteomes" id="UP001066276"/>
    </source>
</evidence>
<dbReference type="AlphaFoldDB" id="A0AAV7RZI7"/>
<comment type="caution">
    <text evidence="2">The sequence shown here is derived from an EMBL/GenBank/DDBJ whole genome shotgun (WGS) entry which is preliminary data.</text>
</comment>
<proteinExistence type="predicted"/>
<organism evidence="2 3">
    <name type="scientific">Pleurodeles waltl</name>
    <name type="common">Iberian ribbed newt</name>
    <dbReference type="NCBI Taxonomy" id="8319"/>
    <lineage>
        <taxon>Eukaryota</taxon>
        <taxon>Metazoa</taxon>
        <taxon>Chordata</taxon>
        <taxon>Craniata</taxon>
        <taxon>Vertebrata</taxon>
        <taxon>Euteleostomi</taxon>
        <taxon>Amphibia</taxon>
        <taxon>Batrachia</taxon>
        <taxon>Caudata</taxon>
        <taxon>Salamandroidea</taxon>
        <taxon>Salamandridae</taxon>
        <taxon>Pleurodelinae</taxon>
        <taxon>Pleurodeles</taxon>
    </lineage>
</organism>
<accession>A0AAV7RZI7</accession>
<keyword evidence="3" id="KW-1185">Reference proteome</keyword>
<dbReference type="Proteomes" id="UP001066276">
    <property type="component" value="Chromosome 5"/>
</dbReference>
<reference evidence="2" key="1">
    <citation type="journal article" date="2022" name="bioRxiv">
        <title>Sequencing and chromosome-scale assembly of the giantPleurodeles waltlgenome.</title>
        <authorList>
            <person name="Brown T."/>
            <person name="Elewa A."/>
            <person name="Iarovenko S."/>
            <person name="Subramanian E."/>
            <person name="Araus A.J."/>
            <person name="Petzold A."/>
            <person name="Susuki M."/>
            <person name="Suzuki K.-i.T."/>
            <person name="Hayashi T."/>
            <person name="Toyoda A."/>
            <person name="Oliveira C."/>
            <person name="Osipova E."/>
            <person name="Leigh N.D."/>
            <person name="Simon A."/>
            <person name="Yun M.H."/>
        </authorList>
    </citation>
    <scope>NUCLEOTIDE SEQUENCE</scope>
    <source>
        <strain evidence="2">20211129_DDA</strain>
        <tissue evidence="2">Liver</tissue>
    </source>
</reference>
<name>A0AAV7RZI7_PLEWA</name>
<sequence>MAPNVELRACRPCGVHYSTTLVGAAAGFYWPATDLRRNLKHKVLLRLAVRAAPGAGADRQRREGAWLANVEERPGIGWLDCSAAQRRAGASHWRAGLEVDDNPEVIPNPDIRVEAASAWEEKGLTGRKGARHWTEPEERRVTEPEERRVEKPEERRVEEPEERRVEEPKERRDPTEKQLGKDRNTETPAATDERHGRNCHIPGGARLSQSLPEFALTGHLAPSTEKKKGNQVKNRSLINTTRKQVASTATSNTASG</sequence>
<feature type="compositionally biased region" description="Polar residues" evidence="1">
    <location>
        <begin position="231"/>
        <end position="256"/>
    </location>
</feature>
<evidence type="ECO:0000256" key="1">
    <source>
        <dbReference type="SAM" id="MobiDB-lite"/>
    </source>
</evidence>
<feature type="region of interest" description="Disordered" evidence="1">
    <location>
        <begin position="117"/>
        <end position="256"/>
    </location>
</feature>
<dbReference type="EMBL" id="JANPWB010000009">
    <property type="protein sequence ID" value="KAJ1157343.1"/>
    <property type="molecule type" value="Genomic_DNA"/>
</dbReference>
<protein>
    <submittedName>
        <fullName evidence="2">Uncharacterized protein</fullName>
    </submittedName>
</protein>
<evidence type="ECO:0000313" key="2">
    <source>
        <dbReference type="EMBL" id="KAJ1157343.1"/>
    </source>
</evidence>